<dbReference type="AlphaFoldDB" id="A0A1H9WSG6"/>
<sequence length="375" mass="40776">MSVTFDHGPNGNPAAFLRPVEIVRADTPDELFAALERLDDARRRGLWSAGYLSYEAGYCFEPRLAPLLPADRAVPLLLFGLFEGPEMPPAPDAGATGTLDLGPPPDEEGYRTAFDRVRDYIGTGDVYQVNLTFPLKGHLSGDVTSVAGTLSRRQPVPHGCCVDLGGPVVLSRSPEQFFRVRPDRTIETRPMKGTVPRGATPDEDARLARWLATSEKNLAENLMIVDLLRNDLSRICTTGSVKVPRLYEIEPYNTVHQMTSTVTGALREGLSLHDIFAALFPCASVTGAPKIRAMEIIRELEPEPRNAYCGSIGWIAPDGAMCFNVAIRTLLVEGTGRVTLNVGGGIVWDSDAGEEYREALLKSAFARNVPPTSPS</sequence>
<dbReference type="Gene3D" id="3.60.120.10">
    <property type="entry name" value="Anthranilate synthase"/>
    <property type="match status" value="1"/>
</dbReference>
<dbReference type="PRINTS" id="PR00095">
    <property type="entry name" value="ANTSNTHASEI"/>
</dbReference>
<dbReference type="OrthoDB" id="9803598at2"/>
<dbReference type="Pfam" id="PF00425">
    <property type="entry name" value="Chorismate_bind"/>
    <property type="match status" value="1"/>
</dbReference>
<dbReference type="PANTHER" id="PTHR11236:SF50">
    <property type="entry name" value="AMINODEOXYCHORISMATE SYNTHASE COMPONENT 1"/>
    <property type="match status" value="1"/>
</dbReference>
<gene>
    <name evidence="2" type="ORF">SAMN04490244_11293</name>
</gene>
<dbReference type="STRING" id="641238.SAMN04490244_11293"/>
<keyword evidence="3" id="KW-1185">Reference proteome</keyword>
<dbReference type="GO" id="GO:0009396">
    <property type="term" value="P:folic acid-containing compound biosynthetic process"/>
    <property type="evidence" value="ECO:0007669"/>
    <property type="project" value="InterPro"/>
</dbReference>
<dbReference type="RefSeq" id="WP_092695904.1">
    <property type="nucleotide sequence ID" value="NZ_FOGU01000012.1"/>
</dbReference>
<evidence type="ECO:0000259" key="1">
    <source>
        <dbReference type="Pfam" id="PF00425"/>
    </source>
</evidence>
<dbReference type="InterPro" id="IPR019999">
    <property type="entry name" value="Anth_synth_I-like"/>
</dbReference>
<dbReference type="NCBIfam" id="NF005698">
    <property type="entry name" value="PRK07508.1"/>
    <property type="match status" value="1"/>
</dbReference>
<dbReference type="EMBL" id="FOGU01000012">
    <property type="protein sequence ID" value="SES36333.1"/>
    <property type="molecule type" value="Genomic_DNA"/>
</dbReference>
<name>A0A1H9WSG6_9RHOB</name>
<dbReference type="InterPro" id="IPR005801">
    <property type="entry name" value="ADC_synthase"/>
</dbReference>
<accession>A0A1H9WSG6</accession>
<dbReference type="InterPro" id="IPR005802">
    <property type="entry name" value="ADC_synth_comp_1"/>
</dbReference>
<dbReference type="Proteomes" id="UP000198885">
    <property type="component" value="Unassembled WGS sequence"/>
</dbReference>
<proteinExistence type="predicted"/>
<dbReference type="NCBIfam" id="TIGR00553">
    <property type="entry name" value="pabB"/>
    <property type="match status" value="1"/>
</dbReference>
<evidence type="ECO:0000313" key="3">
    <source>
        <dbReference type="Proteomes" id="UP000198885"/>
    </source>
</evidence>
<dbReference type="PANTHER" id="PTHR11236">
    <property type="entry name" value="AMINOBENZOATE/ANTHRANILATE SYNTHASE"/>
    <property type="match status" value="1"/>
</dbReference>
<dbReference type="InterPro" id="IPR015890">
    <property type="entry name" value="Chorismate_C"/>
</dbReference>
<evidence type="ECO:0000313" key="2">
    <source>
        <dbReference type="EMBL" id="SES36333.1"/>
    </source>
</evidence>
<protein>
    <submittedName>
        <fullName evidence="2">Aminodeoxychorismate synthase, subunit I</fullName>
    </submittedName>
</protein>
<dbReference type="GO" id="GO:0000162">
    <property type="term" value="P:L-tryptophan biosynthetic process"/>
    <property type="evidence" value="ECO:0007669"/>
    <property type="project" value="TreeGrafter"/>
</dbReference>
<reference evidence="2 3" key="1">
    <citation type="submission" date="2016-10" db="EMBL/GenBank/DDBJ databases">
        <authorList>
            <person name="de Groot N.N."/>
        </authorList>
    </citation>
    <scope>NUCLEOTIDE SEQUENCE [LARGE SCALE GENOMIC DNA]</scope>
    <source>
        <strain evidence="2 3">DSM 23042</strain>
    </source>
</reference>
<feature type="domain" description="Chorismate-utilising enzyme C-terminal" evidence="1">
    <location>
        <begin position="107"/>
        <end position="362"/>
    </location>
</feature>
<dbReference type="SUPFAM" id="SSF56322">
    <property type="entry name" value="ADC synthase"/>
    <property type="match status" value="1"/>
</dbReference>
<organism evidence="2 3">
    <name type="scientific">Tranquillimonas rosea</name>
    <dbReference type="NCBI Taxonomy" id="641238"/>
    <lineage>
        <taxon>Bacteria</taxon>
        <taxon>Pseudomonadati</taxon>
        <taxon>Pseudomonadota</taxon>
        <taxon>Alphaproteobacteria</taxon>
        <taxon>Rhodobacterales</taxon>
        <taxon>Roseobacteraceae</taxon>
        <taxon>Tranquillimonas</taxon>
    </lineage>
</organism>
<dbReference type="GO" id="GO:0046820">
    <property type="term" value="F:4-amino-4-deoxychorismate synthase activity"/>
    <property type="evidence" value="ECO:0007669"/>
    <property type="project" value="TreeGrafter"/>
</dbReference>